<feature type="region of interest" description="Disordered" evidence="1">
    <location>
        <begin position="1"/>
        <end position="30"/>
    </location>
</feature>
<keyword evidence="3" id="KW-1185">Reference proteome</keyword>
<dbReference type="AlphaFoldDB" id="A0A166KXU5"/>
<name>A0A166KXU5_9AGAM</name>
<accession>A0A166KXU5</accession>
<gene>
    <name evidence="2" type="ORF">FIBSPDRAFT_952976</name>
</gene>
<dbReference type="EMBL" id="KV417540">
    <property type="protein sequence ID" value="KZP22363.1"/>
    <property type="molecule type" value="Genomic_DNA"/>
</dbReference>
<feature type="compositionally biased region" description="Polar residues" evidence="1">
    <location>
        <begin position="1"/>
        <end position="18"/>
    </location>
</feature>
<protein>
    <submittedName>
        <fullName evidence="2">Uncharacterized protein</fullName>
    </submittedName>
</protein>
<evidence type="ECO:0000313" key="2">
    <source>
        <dbReference type="EMBL" id="KZP22363.1"/>
    </source>
</evidence>
<evidence type="ECO:0000256" key="1">
    <source>
        <dbReference type="SAM" id="MobiDB-lite"/>
    </source>
</evidence>
<organism evidence="2 3">
    <name type="scientific">Athelia psychrophila</name>
    <dbReference type="NCBI Taxonomy" id="1759441"/>
    <lineage>
        <taxon>Eukaryota</taxon>
        <taxon>Fungi</taxon>
        <taxon>Dikarya</taxon>
        <taxon>Basidiomycota</taxon>
        <taxon>Agaricomycotina</taxon>
        <taxon>Agaricomycetes</taxon>
        <taxon>Agaricomycetidae</taxon>
        <taxon>Atheliales</taxon>
        <taxon>Atheliaceae</taxon>
        <taxon>Athelia</taxon>
    </lineage>
</organism>
<sequence>MQSFVLRPTQFSDYSGSESESEVDSAPQPGTPALSAYTSAYISAMSSAEAAGDAALLASHSATVSTPAVYKAPQLSRTTPCGWIPNHTMTEKILRARFAVPPEQAIDLSILPDTDDPSVKRWPDVHDILQITIFGAPGHKLASGGIFKALKARFRYYRELSSTEDMVWKMVVRARLHNGVVFIQLDSVNRRPRQWTLDMTRVTVDTARGIEKKTPEHQSM</sequence>
<proteinExistence type="predicted"/>
<reference evidence="2 3" key="1">
    <citation type="journal article" date="2016" name="Mol. Biol. Evol.">
        <title>Comparative Genomics of Early-Diverging Mushroom-Forming Fungi Provides Insights into the Origins of Lignocellulose Decay Capabilities.</title>
        <authorList>
            <person name="Nagy L.G."/>
            <person name="Riley R."/>
            <person name="Tritt A."/>
            <person name="Adam C."/>
            <person name="Daum C."/>
            <person name="Floudas D."/>
            <person name="Sun H."/>
            <person name="Yadav J.S."/>
            <person name="Pangilinan J."/>
            <person name="Larsson K.H."/>
            <person name="Matsuura K."/>
            <person name="Barry K."/>
            <person name="Labutti K."/>
            <person name="Kuo R."/>
            <person name="Ohm R.A."/>
            <person name="Bhattacharya S.S."/>
            <person name="Shirouzu T."/>
            <person name="Yoshinaga Y."/>
            <person name="Martin F.M."/>
            <person name="Grigoriev I.V."/>
            <person name="Hibbett D.S."/>
        </authorList>
    </citation>
    <scope>NUCLEOTIDE SEQUENCE [LARGE SCALE GENOMIC DNA]</scope>
    <source>
        <strain evidence="2 3">CBS 109695</strain>
    </source>
</reference>
<dbReference type="OrthoDB" id="5954824at2759"/>
<dbReference type="Proteomes" id="UP000076532">
    <property type="component" value="Unassembled WGS sequence"/>
</dbReference>
<evidence type="ECO:0000313" key="3">
    <source>
        <dbReference type="Proteomes" id="UP000076532"/>
    </source>
</evidence>